<dbReference type="AlphaFoldDB" id="A0A653B7G0"/>
<evidence type="ECO:0000313" key="1">
    <source>
        <dbReference type="EMBL" id="VDN64586.1"/>
    </source>
</evidence>
<accession>A0A653B7G0</accession>
<reference evidence="1" key="1">
    <citation type="submission" date="2018-11" db="EMBL/GenBank/DDBJ databases">
        <authorList>
            <consortium name="Genoscope - CEA"/>
            <person name="William W."/>
        </authorList>
    </citation>
    <scope>NUCLEOTIDE SEQUENCE [LARGE SCALE GENOMIC DNA]</scope>
    <source>
        <strain evidence="1">T9AD</strain>
    </source>
</reference>
<gene>
    <name evidence="1" type="ORF">POT9AD_3611</name>
</gene>
<name>A0A653B7G0_ECTOL</name>
<dbReference type="EMBL" id="LR130779">
    <property type="protein sequence ID" value="VDN64586.1"/>
    <property type="molecule type" value="Genomic_DNA"/>
</dbReference>
<proteinExistence type="predicted"/>
<organism evidence="1">
    <name type="scientific">Ectopseudomonas oleovorans</name>
    <name type="common">Pseudomonas oleovorans</name>
    <dbReference type="NCBI Taxonomy" id="301"/>
    <lineage>
        <taxon>Bacteria</taxon>
        <taxon>Pseudomonadati</taxon>
        <taxon>Pseudomonadota</taxon>
        <taxon>Gammaproteobacteria</taxon>
        <taxon>Pseudomonadales</taxon>
        <taxon>Pseudomonadaceae</taxon>
        <taxon>Ectopseudomonas</taxon>
    </lineage>
</organism>
<protein>
    <submittedName>
        <fullName evidence="1">Uncharacterized protein</fullName>
    </submittedName>
</protein>
<sequence>MGSQSRLRRCFSGRAEGTSARFMRHGTGWTEFLRFTEVLSDARATPAQASQGNSGWERGQRTVQPIGYGGVYRGWLCCCCWVVAAAGWTTIPSSTNAAR</sequence>